<dbReference type="EMBL" id="CP015401">
    <property type="protein sequence ID" value="ANU56246.1"/>
    <property type="molecule type" value="Genomic_DNA"/>
</dbReference>
<dbReference type="Proteomes" id="UP000092631">
    <property type="component" value="Chromosome"/>
</dbReference>
<proteinExistence type="predicted"/>
<feature type="signal peptide" evidence="1">
    <location>
        <begin position="1"/>
        <end position="24"/>
    </location>
</feature>
<name>A0A1C7GWU2_9BACE</name>
<dbReference type="OrthoDB" id="723980at2"/>
<accession>A0A1C7GWU2</accession>
<gene>
    <name evidence="3" type="ORF">A4V03_00570</name>
</gene>
<feature type="chain" id="PRO_5008886605" description="DUF5689 domain-containing protein" evidence="1">
    <location>
        <begin position="25"/>
        <end position="769"/>
    </location>
</feature>
<reference evidence="4" key="1">
    <citation type="submission" date="2016-04" db="EMBL/GenBank/DDBJ databases">
        <title>Complete Genome Sequences of Twelve Strains of a Stable Defined Moderately Diverse Mouse Microbiota 2 (sDMDMm2).</title>
        <authorList>
            <person name="Uchimura Y."/>
            <person name="Wyss M."/>
            <person name="Brugiroux S."/>
            <person name="Limenitakis J.P."/>
            <person name="Stecher B."/>
            <person name="McCoy K.D."/>
            <person name="Macpherson A.J."/>
        </authorList>
    </citation>
    <scope>NUCLEOTIDE SEQUENCE [LARGE SCALE GENOMIC DNA]</scope>
    <source>
        <strain evidence="4">I48</strain>
    </source>
</reference>
<dbReference type="KEGG" id="bcae:A4V03_00570"/>
<dbReference type="Gene3D" id="2.60.40.10">
    <property type="entry name" value="Immunoglobulins"/>
    <property type="match status" value="1"/>
</dbReference>
<feature type="domain" description="DUF5689" evidence="2">
    <location>
        <begin position="243"/>
        <end position="457"/>
    </location>
</feature>
<dbReference type="InterPro" id="IPR013783">
    <property type="entry name" value="Ig-like_fold"/>
</dbReference>
<dbReference type="AlphaFoldDB" id="A0A1C7GWU2"/>
<sequence>MKRFIKYRPIQLGAFLGVFMLSLAACELDNGDEAYFEELGVDGKTYTLSSDAGDLDIKVYSNQNYNITLENNANEWIAIADSHLSGDGTLHVEYDFNDGFPRMAKICLNADGSNLSDTIYLKQKGVKTPTFKLSKPNMTVHGYGGEVKAELDMNIDIKDLTIRVDYTDEATTSTLSDNENNWVKDITYENGFLVIQTDPNPDERAIRTATVNMVYIDGWEEEIKQQLFLMQANAKDELGVEVSFMDVRNSGDVDGVTVTDDIYITGYVVSDRFSGNAGDNTQTTQNTIDYSISQKTAYVESIDGHYGFCIETPTAEDNIFSRYSKVQILLKGTKVTLEENPERYTISGVTASMVMSSTEGTAADLPVKEKHMKDLTDEDIYTYVTLKDCELPVRKGSLTPINEGYANSANGHRCAKYATLMRDINGNSMYIYTNTTCPYRRDGSRLPYGSGNMSGVIVYELFTRFEYMEGTSGLIDEEKAGEIGRYQIRHMSKSDFKMADDFKNSFSGLITEFRYIDTKGIRKEDGSIPSTYGDNGRLRHTYTKHQIGNGLRGNGIYDYAYLGPIGSSTAASNIFGIHKGNENGFGIILEDGTDYLRNYTNVNTDGKGNVDGNAWLAWSNPYWWDEEHNRGYAWVIHFSTQNITSDHLSMQLSVSNQGGVAVGRPRFWKAEWSFSGDMDNDNDWHYITSYTVPDMVVWANTLISQCPGYKAIDVELPLNLLGKENVYIRLMPENNKASNGSSWIDAGATISVKGNAHSSMNYFAIRYNK</sequence>
<dbReference type="GeneID" id="82185625"/>
<evidence type="ECO:0000313" key="4">
    <source>
        <dbReference type="Proteomes" id="UP000092631"/>
    </source>
</evidence>
<dbReference type="RefSeq" id="WP_065537545.1">
    <property type="nucleotide sequence ID" value="NZ_CARILY010000008.1"/>
</dbReference>
<dbReference type="Pfam" id="PF18942">
    <property type="entry name" value="DUF5689"/>
    <property type="match status" value="1"/>
</dbReference>
<dbReference type="PROSITE" id="PS51257">
    <property type="entry name" value="PROKAR_LIPOPROTEIN"/>
    <property type="match status" value="1"/>
</dbReference>
<organism evidence="3 4">
    <name type="scientific">Bacteroides caecimuris</name>
    <dbReference type="NCBI Taxonomy" id="1796613"/>
    <lineage>
        <taxon>Bacteria</taxon>
        <taxon>Pseudomonadati</taxon>
        <taxon>Bacteroidota</taxon>
        <taxon>Bacteroidia</taxon>
        <taxon>Bacteroidales</taxon>
        <taxon>Bacteroidaceae</taxon>
        <taxon>Bacteroides</taxon>
    </lineage>
</organism>
<dbReference type="InterPro" id="IPR043744">
    <property type="entry name" value="DUF5689"/>
</dbReference>
<protein>
    <recommendedName>
        <fullName evidence="2">DUF5689 domain-containing protein</fullName>
    </recommendedName>
</protein>
<evidence type="ECO:0000256" key="1">
    <source>
        <dbReference type="SAM" id="SignalP"/>
    </source>
</evidence>
<evidence type="ECO:0000259" key="2">
    <source>
        <dbReference type="Pfam" id="PF18942"/>
    </source>
</evidence>
<evidence type="ECO:0000313" key="3">
    <source>
        <dbReference type="EMBL" id="ANU56246.1"/>
    </source>
</evidence>
<keyword evidence="4" id="KW-1185">Reference proteome</keyword>
<keyword evidence="1" id="KW-0732">Signal</keyword>